<keyword evidence="6" id="KW-0227">DNA damage</keyword>
<evidence type="ECO:0000256" key="3">
    <source>
        <dbReference type="ARBA" id="ARBA00006793"/>
    </source>
</evidence>
<evidence type="ECO:0000256" key="6">
    <source>
        <dbReference type="ARBA" id="ARBA00022763"/>
    </source>
</evidence>
<protein>
    <recommendedName>
        <fullName evidence="16">P-loop containing nucleoside triphosphate hydrolase protein</fullName>
    </recommendedName>
</protein>
<dbReference type="GO" id="GO:0005524">
    <property type="term" value="F:ATP binding"/>
    <property type="evidence" value="ECO:0007669"/>
    <property type="project" value="UniProtKB-KW"/>
</dbReference>
<dbReference type="SUPFAM" id="SSF52540">
    <property type="entry name" value="P-loop containing nucleoside triphosphate hydrolases"/>
    <property type="match status" value="1"/>
</dbReference>
<dbReference type="OrthoDB" id="10072614at2759"/>
<evidence type="ECO:0000256" key="13">
    <source>
        <dbReference type="SAM" id="MobiDB-lite"/>
    </source>
</evidence>
<evidence type="ECO:0000256" key="10">
    <source>
        <dbReference type="ARBA" id="ARBA00023204"/>
    </source>
</evidence>
<dbReference type="Proteomes" id="UP000076532">
    <property type="component" value="Unassembled WGS sequence"/>
</dbReference>
<dbReference type="AlphaFoldDB" id="A0A166ASV1"/>
<dbReference type="PANTHER" id="PTHR19306:SF6">
    <property type="entry name" value="STRUCTURAL MAINTENANCE OF CHROMOSOMES PROTEIN 6"/>
    <property type="match status" value="1"/>
</dbReference>
<feature type="coiled-coil region" evidence="12">
    <location>
        <begin position="402"/>
        <end position="464"/>
    </location>
</feature>
<proteinExistence type="inferred from homology"/>
<comment type="subcellular location">
    <subcellularLocation>
        <location evidence="2">Chromosome</location>
    </subcellularLocation>
    <subcellularLocation>
        <location evidence="1">Nucleus</location>
    </subcellularLocation>
</comment>
<dbReference type="PANTHER" id="PTHR19306">
    <property type="entry name" value="STRUCTURAL MAINTENANCE OF CHROMOSOMES 5,6 SMC5, SMC6"/>
    <property type="match status" value="1"/>
</dbReference>
<keyword evidence="7" id="KW-0067">ATP-binding</keyword>
<evidence type="ECO:0000256" key="11">
    <source>
        <dbReference type="ARBA" id="ARBA00023242"/>
    </source>
</evidence>
<dbReference type="GO" id="GO:0000724">
    <property type="term" value="P:double-strand break repair via homologous recombination"/>
    <property type="evidence" value="ECO:0007669"/>
    <property type="project" value="TreeGrafter"/>
</dbReference>
<name>A0A166ASV1_9AGAM</name>
<dbReference type="GO" id="GO:0030915">
    <property type="term" value="C:Smc5-Smc6 complex"/>
    <property type="evidence" value="ECO:0007669"/>
    <property type="project" value="TreeGrafter"/>
</dbReference>
<evidence type="ECO:0000313" key="15">
    <source>
        <dbReference type="Proteomes" id="UP000076532"/>
    </source>
</evidence>
<evidence type="ECO:0008006" key="16">
    <source>
        <dbReference type="Google" id="ProtNLM"/>
    </source>
</evidence>
<evidence type="ECO:0000256" key="9">
    <source>
        <dbReference type="ARBA" id="ARBA00023172"/>
    </source>
</evidence>
<keyword evidence="11" id="KW-0539">Nucleus</keyword>
<comment type="similarity">
    <text evidence="3">Belongs to the SMC family. SMC6 subfamily.</text>
</comment>
<keyword evidence="10" id="KW-0234">DNA repair</keyword>
<dbReference type="GO" id="GO:0003684">
    <property type="term" value="F:damaged DNA binding"/>
    <property type="evidence" value="ECO:0007669"/>
    <property type="project" value="TreeGrafter"/>
</dbReference>
<keyword evidence="8 12" id="KW-0175">Coiled coil</keyword>
<dbReference type="EMBL" id="KV417655">
    <property type="protein sequence ID" value="KZP11923.1"/>
    <property type="molecule type" value="Genomic_DNA"/>
</dbReference>
<dbReference type="STRING" id="436010.A0A166ASV1"/>
<reference evidence="14 15" key="1">
    <citation type="journal article" date="2016" name="Mol. Biol. Evol.">
        <title>Comparative Genomics of Early-Diverging Mushroom-Forming Fungi Provides Insights into the Origins of Lignocellulose Decay Capabilities.</title>
        <authorList>
            <person name="Nagy L.G."/>
            <person name="Riley R."/>
            <person name="Tritt A."/>
            <person name="Adam C."/>
            <person name="Daum C."/>
            <person name="Floudas D."/>
            <person name="Sun H."/>
            <person name="Yadav J.S."/>
            <person name="Pangilinan J."/>
            <person name="Larsson K.H."/>
            <person name="Matsuura K."/>
            <person name="Barry K."/>
            <person name="Labutti K."/>
            <person name="Kuo R."/>
            <person name="Ohm R.A."/>
            <person name="Bhattacharya S.S."/>
            <person name="Shirouzu T."/>
            <person name="Yoshinaga Y."/>
            <person name="Martin F.M."/>
            <person name="Grigoriev I.V."/>
            <person name="Hibbett D.S."/>
        </authorList>
    </citation>
    <scope>NUCLEOTIDE SEQUENCE [LARGE SCALE GENOMIC DNA]</scope>
    <source>
        <strain evidence="14 15">CBS 109695</strain>
    </source>
</reference>
<organism evidence="14 15">
    <name type="scientific">Athelia psychrophila</name>
    <dbReference type="NCBI Taxonomy" id="1759441"/>
    <lineage>
        <taxon>Eukaryota</taxon>
        <taxon>Fungi</taxon>
        <taxon>Dikarya</taxon>
        <taxon>Basidiomycota</taxon>
        <taxon>Agaricomycotina</taxon>
        <taxon>Agaricomycetes</taxon>
        <taxon>Agaricomycetidae</taxon>
        <taxon>Atheliales</taxon>
        <taxon>Atheliaceae</taxon>
        <taxon>Athelia</taxon>
    </lineage>
</organism>
<accession>A0A166ASV1</accession>
<evidence type="ECO:0000256" key="1">
    <source>
        <dbReference type="ARBA" id="ARBA00004123"/>
    </source>
</evidence>
<keyword evidence="9" id="KW-0233">DNA recombination</keyword>
<sequence>MEDLERQRQGLKAEMTENRTKISEYKQTITEMNNSLRVINESIQGFETKIADETLRLEVNTQAKREETQRKLQDATNKVDQATAHLKALEVETAATEGQLNAVLADGRTAEEDVNKIKSEIQHHELMIKQCRQQEQNVYQPYGTNMQGVVDSIGKMQWHGTPPVGPFGLYVKVRDPERWAKLIRAQIGSAMSSFAITDSRDHAQLKRLLQNSGNKNQIIIAERDEFDYSSGEPSDPNILTVLRALDISHAYVLRLLINQFQIERTILAATRGDADHLLQGFSSGGVAWSADGMRVQRFPEGGLSSTKLTPINNSSDPRNLLFTGKDAAGQLREWQDALGRVTPTLQDAKNKCQRVKQEASRLGNAANSLKNKSKIAFREVNMAEQAKTTLQGEANKELPVSLSALEDAKAEMVVEKDFLKQQFTDVSIKKGEVDETQKPLQEQINEIKKQMDEFKQRADDAQAKVTTAVVARKKAQSDIKYYTDKLGQEQAVHVDLETKCATVTAEFEDWTAKALQFCPEIPNPRKSDVLQRDLNATKNALKERERRHGASVEEMTVEVNKAKANLDSAEKELKNMWSLNKALGSSLSLRRARWQEFRRHIALRCKLVFQCHLSNRGYYGKVLFNHDAGTLQLKVQTDEQAQTQGARDKDPRSLSGGEKSFSTICLLLSLWESIGCPLRCLDEFDVFMDAVNRRISMKMMIDTANASDKKQYILITPLAVNMEIGPSVHVHRMSDPERGQATLPFN</sequence>
<feature type="region of interest" description="Disordered" evidence="13">
    <location>
        <begin position="639"/>
        <end position="658"/>
    </location>
</feature>
<evidence type="ECO:0000256" key="2">
    <source>
        <dbReference type="ARBA" id="ARBA00004286"/>
    </source>
</evidence>
<keyword evidence="5" id="KW-0547">Nucleotide-binding</keyword>
<keyword evidence="15" id="KW-1185">Reference proteome</keyword>
<gene>
    <name evidence="14" type="ORF">FIBSPDRAFT_837062</name>
</gene>
<evidence type="ECO:0000256" key="7">
    <source>
        <dbReference type="ARBA" id="ARBA00022840"/>
    </source>
</evidence>
<dbReference type="GO" id="GO:0035861">
    <property type="term" value="C:site of double-strand break"/>
    <property type="evidence" value="ECO:0007669"/>
    <property type="project" value="TreeGrafter"/>
</dbReference>
<evidence type="ECO:0000256" key="8">
    <source>
        <dbReference type="ARBA" id="ARBA00023054"/>
    </source>
</evidence>
<keyword evidence="4" id="KW-0158">Chromosome</keyword>
<evidence type="ECO:0000256" key="5">
    <source>
        <dbReference type="ARBA" id="ARBA00022741"/>
    </source>
</evidence>
<feature type="coiled-coil region" evidence="12">
    <location>
        <begin position="527"/>
        <end position="572"/>
    </location>
</feature>
<dbReference type="GO" id="GO:0003697">
    <property type="term" value="F:single-stranded DNA binding"/>
    <property type="evidence" value="ECO:0007669"/>
    <property type="project" value="TreeGrafter"/>
</dbReference>
<feature type="coiled-coil region" evidence="12">
    <location>
        <begin position="345"/>
        <end position="372"/>
    </location>
</feature>
<evidence type="ECO:0000256" key="12">
    <source>
        <dbReference type="SAM" id="Coils"/>
    </source>
</evidence>
<feature type="coiled-coil region" evidence="12">
    <location>
        <begin position="58"/>
        <end position="134"/>
    </location>
</feature>
<dbReference type="InterPro" id="IPR027417">
    <property type="entry name" value="P-loop_NTPase"/>
</dbReference>
<evidence type="ECO:0000256" key="4">
    <source>
        <dbReference type="ARBA" id="ARBA00022454"/>
    </source>
</evidence>
<dbReference type="GO" id="GO:0005634">
    <property type="term" value="C:nucleus"/>
    <property type="evidence" value="ECO:0007669"/>
    <property type="project" value="UniProtKB-SubCell"/>
</dbReference>
<dbReference type="Gene3D" id="1.20.5.340">
    <property type="match status" value="1"/>
</dbReference>
<evidence type="ECO:0000313" key="14">
    <source>
        <dbReference type="EMBL" id="KZP11923.1"/>
    </source>
</evidence>
<dbReference type="Gene3D" id="3.40.50.300">
    <property type="entry name" value="P-loop containing nucleotide triphosphate hydrolases"/>
    <property type="match status" value="1"/>
</dbReference>